<dbReference type="InterPro" id="IPR007627">
    <property type="entry name" value="RNA_pol_sigma70_r2"/>
</dbReference>
<accession>A0A518F143</accession>
<proteinExistence type="inferred from homology"/>
<feature type="compositionally biased region" description="Basic and acidic residues" evidence="5">
    <location>
        <begin position="9"/>
        <end position="21"/>
    </location>
</feature>
<feature type="domain" description="RNA polymerase sigma-70 region 2" evidence="6">
    <location>
        <begin position="63"/>
        <end position="111"/>
    </location>
</feature>
<dbReference type="AlphaFoldDB" id="A0A518F143"/>
<evidence type="ECO:0000259" key="7">
    <source>
        <dbReference type="Pfam" id="PF08281"/>
    </source>
</evidence>
<gene>
    <name evidence="8" type="primary">sigH</name>
    <name evidence="8" type="ORF">Poly30_56180</name>
</gene>
<keyword evidence="4" id="KW-0804">Transcription</keyword>
<feature type="domain" description="RNA polymerase sigma factor 70 region 4 type 2" evidence="7">
    <location>
        <begin position="141"/>
        <end position="189"/>
    </location>
</feature>
<dbReference type="Gene3D" id="1.10.10.10">
    <property type="entry name" value="Winged helix-like DNA-binding domain superfamily/Winged helix DNA-binding domain"/>
    <property type="match status" value="1"/>
</dbReference>
<evidence type="ECO:0000256" key="2">
    <source>
        <dbReference type="ARBA" id="ARBA00023015"/>
    </source>
</evidence>
<dbReference type="OrthoDB" id="260857at2"/>
<organism evidence="8 9">
    <name type="scientific">Saltatorellus ferox</name>
    <dbReference type="NCBI Taxonomy" id="2528018"/>
    <lineage>
        <taxon>Bacteria</taxon>
        <taxon>Pseudomonadati</taxon>
        <taxon>Planctomycetota</taxon>
        <taxon>Planctomycetia</taxon>
        <taxon>Planctomycetia incertae sedis</taxon>
        <taxon>Saltatorellus</taxon>
    </lineage>
</organism>
<evidence type="ECO:0000256" key="4">
    <source>
        <dbReference type="ARBA" id="ARBA00023163"/>
    </source>
</evidence>
<evidence type="ECO:0000256" key="1">
    <source>
        <dbReference type="ARBA" id="ARBA00010641"/>
    </source>
</evidence>
<dbReference type="PANTHER" id="PTHR43133">
    <property type="entry name" value="RNA POLYMERASE ECF-TYPE SIGMA FACTO"/>
    <property type="match status" value="1"/>
</dbReference>
<dbReference type="InterPro" id="IPR013324">
    <property type="entry name" value="RNA_pol_sigma_r3/r4-like"/>
</dbReference>
<evidence type="ECO:0000259" key="6">
    <source>
        <dbReference type="Pfam" id="PF04542"/>
    </source>
</evidence>
<reference evidence="8 9" key="1">
    <citation type="submission" date="2019-02" db="EMBL/GenBank/DDBJ databases">
        <title>Deep-cultivation of Planctomycetes and their phenomic and genomic characterization uncovers novel biology.</title>
        <authorList>
            <person name="Wiegand S."/>
            <person name="Jogler M."/>
            <person name="Boedeker C."/>
            <person name="Pinto D."/>
            <person name="Vollmers J."/>
            <person name="Rivas-Marin E."/>
            <person name="Kohn T."/>
            <person name="Peeters S.H."/>
            <person name="Heuer A."/>
            <person name="Rast P."/>
            <person name="Oberbeckmann S."/>
            <person name="Bunk B."/>
            <person name="Jeske O."/>
            <person name="Meyerdierks A."/>
            <person name="Storesund J.E."/>
            <person name="Kallscheuer N."/>
            <person name="Luecker S."/>
            <person name="Lage O.M."/>
            <person name="Pohl T."/>
            <person name="Merkel B.J."/>
            <person name="Hornburger P."/>
            <person name="Mueller R.-W."/>
            <person name="Bruemmer F."/>
            <person name="Labrenz M."/>
            <person name="Spormann A.M."/>
            <person name="Op den Camp H."/>
            <person name="Overmann J."/>
            <person name="Amann R."/>
            <person name="Jetten M.S.M."/>
            <person name="Mascher T."/>
            <person name="Medema M.H."/>
            <person name="Devos D.P."/>
            <person name="Kaster A.-K."/>
            <person name="Ovreas L."/>
            <person name="Rohde M."/>
            <person name="Galperin M.Y."/>
            <person name="Jogler C."/>
        </authorList>
    </citation>
    <scope>NUCLEOTIDE SEQUENCE [LARGE SCALE GENOMIC DNA]</scope>
    <source>
        <strain evidence="8 9">Poly30</strain>
    </source>
</reference>
<feature type="compositionally biased region" description="Basic and acidic residues" evidence="5">
    <location>
        <begin position="220"/>
        <end position="235"/>
    </location>
</feature>
<dbReference type="GO" id="GO:0003677">
    <property type="term" value="F:DNA binding"/>
    <property type="evidence" value="ECO:0007669"/>
    <property type="project" value="InterPro"/>
</dbReference>
<dbReference type="Gene3D" id="1.10.1740.10">
    <property type="match status" value="1"/>
</dbReference>
<dbReference type="GO" id="GO:0006352">
    <property type="term" value="P:DNA-templated transcription initiation"/>
    <property type="evidence" value="ECO:0007669"/>
    <property type="project" value="InterPro"/>
</dbReference>
<feature type="region of interest" description="Disordered" evidence="5">
    <location>
        <begin position="203"/>
        <end position="235"/>
    </location>
</feature>
<dbReference type="EMBL" id="CP036434">
    <property type="protein sequence ID" value="QDV10056.1"/>
    <property type="molecule type" value="Genomic_DNA"/>
</dbReference>
<comment type="similarity">
    <text evidence="1">Belongs to the sigma-70 factor family. ECF subfamily.</text>
</comment>
<dbReference type="Pfam" id="PF08281">
    <property type="entry name" value="Sigma70_r4_2"/>
    <property type="match status" value="1"/>
</dbReference>
<dbReference type="RefSeq" id="WP_145205578.1">
    <property type="nucleotide sequence ID" value="NZ_CP036434.1"/>
</dbReference>
<keyword evidence="3" id="KW-0731">Sigma factor</keyword>
<dbReference type="Proteomes" id="UP000320390">
    <property type="component" value="Chromosome"/>
</dbReference>
<dbReference type="Pfam" id="PF04542">
    <property type="entry name" value="Sigma70_r2"/>
    <property type="match status" value="1"/>
</dbReference>
<dbReference type="InterPro" id="IPR013249">
    <property type="entry name" value="RNA_pol_sigma70_r4_t2"/>
</dbReference>
<keyword evidence="9" id="KW-1185">Reference proteome</keyword>
<dbReference type="InterPro" id="IPR013325">
    <property type="entry name" value="RNA_pol_sigma_r2"/>
</dbReference>
<dbReference type="PANTHER" id="PTHR43133:SF62">
    <property type="entry name" value="RNA POLYMERASE SIGMA FACTOR SIGZ"/>
    <property type="match status" value="1"/>
</dbReference>
<evidence type="ECO:0000313" key="9">
    <source>
        <dbReference type="Proteomes" id="UP000320390"/>
    </source>
</evidence>
<evidence type="ECO:0000256" key="5">
    <source>
        <dbReference type="SAM" id="MobiDB-lite"/>
    </source>
</evidence>
<sequence>MHAPTRTTHTQDRTPIDSSSDHELVRRALAGDHDAREELGQYLDRIRHTVRACDRRMGGRLTPDQLEDVAQEAQLAVWSKLPRFERGRSLGGWIHGFAVRQHLRAVRTRARNGAVTPLEEHELAQAGPVAVPMGVSPLLKRGLATLPRPESSVIQQHHFPGRTFREIASFSGTPYGTVKTRYYRGLRRLQSWLVAQDPELRLASANPDGTRSPRHRMRFREHSQDPRPRRCAELQ</sequence>
<dbReference type="InterPro" id="IPR039425">
    <property type="entry name" value="RNA_pol_sigma-70-like"/>
</dbReference>
<dbReference type="SUPFAM" id="SSF88659">
    <property type="entry name" value="Sigma3 and sigma4 domains of RNA polymerase sigma factors"/>
    <property type="match status" value="1"/>
</dbReference>
<evidence type="ECO:0000256" key="3">
    <source>
        <dbReference type="ARBA" id="ARBA00023082"/>
    </source>
</evidence>
<protein>
    <submittedName>
        <fullName evidence="8">ECF RNA polymerase sigma factor SigH</fullName>
    </submittedName>
</protein>
<feature type="region of interest" description="Disordered" evidence="5">
    <location>
        <begin position="1"/>
        <end position="21"/>
    </location>
</feature>
<dbReference type="GO" id="GO:0016987">
    <property type="term" value="F:sigma factor activity"/>
    <property type="evidence" value="ECO:0007669"/>
    <property type="project" value="UniProtKB-KW"/>
</dbReference>
<keyword evidence="2" id="KW-0805">Transcription regulation</keyword>
<evidence type="ECO:0000313" key="8">
    <source>
        <dbReference type="EMBL" id="QDV10056.1"/>
    </source>
</evidence>
<dbReference type="SUPFAM" id="SSF88946">
    <property type="entry name" value="Sigma2 domain of RNA polymerase sigma factors"/>
    <property type="match status" value="1"/>
</dbReference>
<dbReference type="InterPro" id="IPR036388">
    <property type="entry name" value="WH-like_DNA-bd_sf"/>
</dbReference>
<name>A0A518F143_9BACT</name>